<dbReference type="PROSITE" id="PS50200">
    <property type="entry name" value="RA"/>
    <property type="match status" value="1"/>
</dbReference>
<dbReference type="CDD" id="cd00155">
    <property type="entry name" value="RasGEF"/>
    <property type="match status" value="1"/>
</dbReference>
<dbReference type="Pfam" id="PF00618">
    <property type="entry name" value="RasGEF_N"/>
    <property type="match status" value="1"/>
</dbReference>
<dbReference type="Gene3D" id="1.10.840.10">
    <property type="entry name" value="Ras guanine-nucleotide exchange factors catalytic domain"/>
    <property type="match status" value="1"/>
</dbReference>
<dbReference type="SMART" id="SM00229">
    <property type="entry name" value="RasGEFN"/>
    <property type="match status" value="1"/>
</dbReference>
<dbReference type="InterPro" id="IPR029071">
    <property type="entry name" value="Ubiquitin-like_domsf"/>
</dbReference>
<dbReference type="GO" id="GO:0005886">
    <property type="term" value="C:plasma membrane"/>
    <property type="evidence" value="ECO:0007669"/>
    <property type="project" value="TreeGrafter"/>
</dbReference>
<dbReference type="SMART" id="SM00314">
    <property type="entry name" value="RA"/>
    <property type="match status" value="1"/>
</dbReference>
<feature type="domain" description="N-terminal Ras-GEF" evidence="6">
    <location>
        <begin position="150"/>
        <end position="288"/>
    </location>
</feature>
<feature type="compositionally biased region" description="Low complexity" evidence="3">
    <location>
        <begin position="658"/>
        <end position="675"/>
    </location>
</feature>
<name>A0A8J5CJA3_CHIOP</name>
<feature type="region of interest" description="Disordered" evidence="3">
    <location>
        <begin position="596"/>
        <end position="699"/>
    </location>
</feature>
<dbReference type="Proteomes" id="UP000770661">
    <property type="component" value="Unassembled WGS sequence"/>
</dbReference>
<dbReference type="Gene3D" id="3.10.20.90">
    <property type="entry name" value="Phosphatidylinositol 3-kinase Catalytic Subunit, Chain A, domain 1"/>
    <property type="match status" value="1"/>
</dbReference>
<dbReference type="OrthoDB" id="26687at2759"/>
<evidence type="ECO:0000259" key="6">
    <source>
        <dbReference type="PROSITE" id="PS50212"/>
    </source>
</evidence>
<accession>A0A8J5CJA3</accession>
<evidence type="ECO:0000256" key="2">
    <source>
        <dbReference type="PROSITE-ProRule" id="PRU00168"/>
    </source>
</evidence>
<dbReference type="EMBL" id="JACEEZ010022538">
    <property type="protein sequence ID" value="KAG0712339.1"/>
    <property type="molecule type" value="Genomic_DNA"/>
</dbReference>
<evidence type="ECO:0000313" key="7">
    <source>
        <dbReference type="EMBL" id="KAG0712339.1"/>
    </source>
</evidence>
<dbReference type="InterPro" id="IPR019804">
    <property type="entry name" value="Ras_G-nucl-exch_fac_CS"/>
</dbReference>
<dbReference type="PROSITE" id="PS50009">
    <property type="entry name" value="RASGEF_CAT"/>
    <property type="match status" value="1"/>
</dbReference>
<feature type="compositionally biased region" description="Polar residues" evidence="3">
    <location>
        <begin position="633"/>
        <end position="651"/>
    </location>
</feature>
<dbReference type="InterPro" id="IPR036964">
    <property type="entry name" value="RASGEF_cat_dom_sf"/>
</dbReference>
<dbReference type="SUPFAM" id="SSF48366">
    <property type="entry name" value="Ras GEF"/>
    <property type="match status" value="1"/>
</dbReference>
<proteinExistence type="predicted"/>
<dbReference type="Gene3D" id="1.20.870.10">
    <property type="entry name" value="Son of sevenless (SoS) protein Chain: S domain 1"/>
    <property type="match status" value="1"/>
</dbReference>
<keyword evidence="1 2" id="KW-0344">Guanine-nucleotide releasing factor</keyword>
<dbReference type="CDD" id="cd00153">
    <property type="entry name" value="RA_RalGDS_like"/>
    <property type="match status" value="1"/>
</dbReference>
<dbReference type="InterPro" id="IPR000159">
    <property type="entry name" value="RA_dom"/>
</dbReference>
<dbReference type="InterPro" id="IPR000651">
    <property type="entry name" value="Ras-like_Gua-exchang_fac_N"/>
</dbReference>
<dbReference type="PANTHER" id="PTHR23113">
    <property type="entry name" value="GUANINE NUCLEOTIDE EXCHANGE FACTOR"/>
    <property type="match status" value="1"/>
</dbReference>
<gene>
    <name evidence="7" type="primary">RGL1</name>
    <name evidence="7" type="ORF">GWK47_018713</name>
</gene>
<dbReference type="PROSITE" id="PS00720">
    <property type="entry name" value="RASGEF"/>
    <property type="match status" value="1"/>
</dbReference>
<evidence type="ECO:0000259" key="5">
    <source>
        <dbReference type="PROSITE" id="PS50200"/>
    </source>
</evidence>
<dbReference type="AlphaFoldDB" id="A0A8J5CJA3"/>
<evidence type="ECO:0000313" key="8">
    <source>
        <dbReference type="Proteomes" id="UP000770661"/>
    </source>
</evidence>
<dbReference type="Pfam" id="PF00788">
    <property type="entry name" value="RA"/>
    <property type="match status" value="1"/>
</dbReference>
<reference evidence="7" key="1">
    <citation type="submission" date="2020-07" db="EMBL/GenBank/DDBJ databases">
        <title>The High-quality genome of the commercially important snow crab, Chionoecetes opilio.</title>
        <authorList>
            <person name="Jeong J.-H."/>
            <person name="Ryu S."/>
        </authorList>
    </citation>
    <scope>NUCLEOTIDE SEQUENCE</scope>
    <source>
        <strain evidence="7">MADBK_172401_WGS</strain>
        <tissue evidence="7">Digestive gland</tissue>
    </source>
</reference>
<dbReference type="Pfam" id="PF00617">
    <property type="entry name" value="RasGEF"/>
    <property type="match status" value="1"/>
</dbReference>
<evidence type="ECO:0000259" key="4">
    <source>
        <dbReference type="PROSITE" id="PS50009"/>
    </source>
</evidence>
<dbReference type="PANTHER" id="PTHR23113:SF312">
    <property type="entry name" value="RAL GUANINE NUCLEOTIDE DISSOCIATION STIMULATOR-LIKE, ISOFORM E"/>
    <property type="match status" value="1"/>
</dbReference>
<organism evidence="7 8">
    <name type="scientific">Chionoecetes opilio</name>
    <name type="common">Atlantic snow crab</name>
    <name type="synonym">Cancer opilio</name>
    <dbReference type="NCBI Taxonomy" id="41210"/>
    <lineage>
        <taxon>Eukaryota</taxon>
        <taxon>Metazoa</taxon>
        <taxon>Ecdysozoa</taxon>
        <taxon>Arthropoda</taxon>
        <taxon>Crustacea</taxon>
        <taxon>Multicrustacea</taxon>
        <taxon>Malacostraca</taxon>
        <taxon>Eumalacostraca</taxon>
        <taxon>Eucarida</taxon>
        <taxon>Decapoda</taxon>
        <taxon>Pleocyemata</taxon>
        <taxon>Brachyura</taxon>
        <taxon>Eubrachyura</taxon>
        <taxon>Majoidea</taxon>
        <taxon>Majidae</taxon>
        <taxon>Chionoecetes</taxon>
    </lineage>
</organism>
<dbReference type="InterPro" id="IPR023578">
    <property type="entry name" value="Ras_GEF_dom_sf"/>
</dbReference>
<dbReference type="InterPro" id="IPR001895">
    <property type="entry name" value="RASGEF_cat_dom"/>
</dbReference>
<dbReference type="GO" id="GO:0005085">
    <property type="term" value="F:guanyl-nucleotide exchange factor activity"/>
    <property type="evidence" value="ECO:0007669"/>
    <property type="project" value="UniProtKB-KW"/>
</dbReference>
<comment type="caution">
    <text evidence="7">The sequence shown here is derived from an EMBL/GenBank/DDBJ whole genome shotgun (WGS) entry which is preliminary data.</text>
</comment>
<feature type="domain" description="Ras-associating" evidence="5">
    <location>
        <begin position="707"/>
        <end position="797"/>
    </location>
</feature>
<evidence type="ECO:0000256" key="3">
    <source>
        <dbReference type="SAM" id="MobiDB-lite"/>
    </source>
</evidence>
<dbReference type="SMART" id="SM00147">
    <property type="entry name" value="RasGEF"/>
    <property type="match status" value="1"/>
</dbReference>
<sequence>MVHISGWRFGCVNYKVSASGREVGEVRVWGEGGRVRAKFTCTQGQGPRFVCNVGGTSSDTLSSEHRMGGPGLVTLQGVFASRPDPCHGTNLSSLSLLQAPTWRLWGEERNNGAIYTVYLKKVRYHHPSRSIVQDSDDDDEISHLEWETVRVRFLKAGTLERLVDSLASETGELESTFVNVFLATYRTFSSTRQVLNLITDRYSALQAAAASPHSPNSNNKKINVPIHLCEDHMKALRLTLQVWLDGYTEDFRDPPAFPCLQQLKAFTADHLPDSDLHIKVAYKLDKMRREYDIKASPMLDKILSCGDEMRVHCPSPMTNGTHHAYDFNDINDATFARQLTRMDTVLFKGVIAHQCLGSVWARRDRGRGDASASVAATVEQFNAVSFRVQSTILVDTELKPSQRARLITKWIDIAQELRMHKNFSSLKAIVSGLQSNPIYRLKKTWGAVIKDKAELFEELARIFSEENNQLNQRELLMKEGTAKHAQATHASDRHLPKALEKLATNPLAISYGTIPYLGTFLTDLTMIDTAIPDTVADGLINFDKKRKEFEVLAQIRLLQGAANAYQMELDEEFERWWESVLVLDDKEAWRLSCQIEPQGSSSTREGKIRKRAQYGHRKNDSIASTSSGSSSSQFLFDNDSLSSPLSHNDSCSLERKMSTSSSSSSLPSLDVSVHSAGTSTSNRTPDRSASSTQLHHTGPASPYITPDFYIIRVSIESSAHEIEGVNMYKSIMLGNSERTISVIRKAMEKHGFDGNPDEYTLAQFLPDGEMLLPAHANVYYAINTQHDLNFVLRRRRHGDETTIIRRNPAKDHKVRKKLLVT</sequence>
<keyword evidence="8" id="KW-1185">Reference proteome</keyword>
<dbReference type="PROSITE" id="PS50212">
    <property type="entry name" value="RASGEF_NTER"/>
    <property type="match status" value="1"/>
</dbReference>
<feature type="domain" description="Ras-GEF" evidence="4">
    <location>
        <begin position="331"/>
        <end position="598"/>
    </location>
</feature>
<evidence type="ECO:0000256" key="1">
    <source>
        <dbReference type="ARBA" id="ARBA00022658"/>
    </source>
</evidence>
<feature type="compositionally biased region" description="Basic residues" evidence="3">
    <location>
        <begin position="607"/>
        <end position="616"/>
    </location>
</feature>
<dbReference type="GO" id="GO:0007265">
    <property type="term" value="P:Ras protein signal transduction"/>
    <property type="evidence" value="ECO:0007669"/>
    <property type="project" value="TreeGrafter"/>
</dbReference>
<protein>
    <submittedName>
        <fullName evidence="7">Ral guanine nucleotide dissociation stimulator-like 1</fullName>
    </submittedName>
</protein>
<feature type="compositionally biased region" description="Low complexity" evidence="3">
    <location>
        <begin position="621"/>
        <end position="632"/>
    </location>
</feature>
<feature type="compositionally biased region" description="Polar residues" evidence="3">
    <location>
        <begin position="676"/>
        <end position="695"/>
    </location>
</feature>
<dbReference type="InterPro" id="IPR008937">
    <property type="entry name" value="Ras-like_GEF"/>
</dbReference>
<dbReference type="SUPFAM" id="SSF54236">
    <property type="entry name" value="Ubiquitin-like"/>
    <property type="match status" value="1"/>
</dbReference>
<dbReference type="CDD" id="cd06224">
    <property type="entry name" value="REM"/>
    <property type="match status" value="1"/>
</dbReference>